<evidence type="ECO:0000256" key="2">
    <source>
        <dbReference type="ARBA" id="ARBA00022690"/>
    </source>
</evidence>
<dbReference type="OrthoDB" id="671595at2759"/>
<dbReference type="Gene3D" id="3.30.497.10">
    <property type="entry name" value="Antithrombin, subunit I, domain 2"/>
    <property type="match status" value="1"/>
</dbReference>
<dbReference type="Gene3D" id="2.30.39.10">
    <property type="entry name" value="Alpha-1-antitrypsin, domain 1"/>
    <property type="match status" value="1"/>
</dbReference>
<dbReference type="AlphaFoldDB" id="A0A6J0V192"/>
<evidence type="ECO:0000256" key="7">
    <source>
        <dbReference type="SAM" id="SignalP"/>
    </source>
</evidence>
<dbReference type="GO" id="GO:0004867">
    <property type="term" value="F:serine-type endopeptidase inhibitor activity"/>
    <property type="evidence" value="ECO:0007669"/>
    <property type="project" value="UniProtKB-KW"/>
</dbReference>
<keyword evidence="2 10" id="KW-0646">Protease inhibitor</keyword>
<dbReference type="Gene3D" id="2.10.310.10">
    <property type="entry name" value="Serpins superfamily"/>
    <property type="match status" value="1"/>
</dbReference>
<dbReference type="Proteomes" id="UP001652642">
    <property type="component" value="Chromosome 1"/>
</dbReference>
<proteinExistence type="inferred from homology"/>
<dbReference type="InterPro" id="IPR023796">
    <property type="entry name" value="Serpin_dom"/>
</dbReference>
<reference evidence="9" key="1">
    <citation type="submission" date="2025-05" db="UniProtKB">
        <authorList>
            <consortium name="RefSeq"/>
        </authorList>
    </citation>
    <scope>NUCLEOTIDE SEQUENCE [LARGE SCALE GENOMIC DNA]</scope>
</reference>
<dbReference type="KEGG" id="pvt:110088620"/>
<feature type="domain" description="Serpin" evidence="8">
    <location>
        <begin position="44"/>
        <end position="400"/>
    </location>
</feature>
<evidence type="ECO:0000256" key="1">
    <source>
        <dbReference type="ARBA" id="ARBA00009500"/>
    </source>
</evidence>
<feature type="signal peptide" evidence="7">
    <location>
        <begin position="1"/>
        <end position="19"/>
    </location>
</feature>
<dbReference type="GeneID" id="110088620"/>
<evidence type="ECO:0000259" key="8">
    <source>
        <dbReference type="SMART" id="SM00093"/>
    </source>
</evidence>
<dbReference type="SUPFAM" id="SSF56574">
    <property type="entry name" value="Serpins"/>
    <property type="match status" value="1"/>
</dbReference>
<sequence>MSSLHSWWLLAGLFTVANCATQPDQQQSNLPYVKIAPGNEDFAFRFYHQIASEEPGKNIFFSPVSISTAFAFLSLGAKSATLSQLLAGLGFNQKGISEGDIHKGFQSLLQSLNRPKAGFELSLGNAIFTNDQFTLLKKFLTDAKNFYQADALPTNFKKPQEAVKQINNYVQKQTHGKIVDVIKDLDSSVLAVLVNYIYFKAQWESPFNRNYTRNSDFFVDAKTKVQVPMMIDHDYYNYYEDKKLSCYVVQVPYKGNVKAFFVLPDQGKLKQVEAALGKDVLLKWEQSLEVGKLALSLPKFSLSTSYDVKKILNKLGVTDVFTDRADLSGITGARNLRVSKTIHKAFLNVRENGTEAAAAAVLQIGDRFGVIPVKFNRPFLFLIVDYLTKAILFMGRVNNPSVEQSQN</sequence>
<dbReference type="InterPro" id="IPR042178">
    <property type="entry name" value="Serpin_sf_1"/>
</dbReference>
<feature type="chain" id="PRO_5045035711" evidence="7">
    <location>
        <begin position="20"/>
        <end position="407"/>
    </location>
</feature>
<dbReference type="GO" id="GO:0005615">
    <property type="term" value="C:extracellular space"/>
    <property type="evidence" value="ECO:0007669"/>
    <property type="project" value="InterPro"/>
</dbReference>
<keyword evidence="4 10" id="KW-0722">Serine protease inhibitor</keyword>
<name>A0A6J0V192_9SAUR</name>
<protein>
    <submittedName>
        <fullName evidence="10">Plasma serine protease inhibitor-like</fullName>
    </submittedName>
</protein>
<keyword evidence="3 7" id="KW-0732">Signal</keyword>
<dbReference type="PANTHER" id="PTHR11461">
    <property type="entry name" value="SERINE PROTEASE INHIBITOR, SERPIN"/>
    <property type="match status" value="1"/>
</dbReference>
<dbReference type="SMART" id="SM00093">
    <property type="entry name" value="SERPIN"/>
    <property type="match status" value="1"/>
</dbReference>
<accession>A0A6J0V192</accession>
<dbReference type="RefSeq" id="XP_020666686.2">
    <property type="nucleotide sequence ID" value="XM_020811027.2"/>
</dbReference>
<dbReference type="InterPro" id="IPR036186">
    <property type="entry name" value="Serpin_sf"/>
</dbReference>
<dbReference type="InParanoid" id="A0A6J0V192"/>
<evidence type="ECO:0000313" key="10">
    <source>
        <dbReference type="RefSeq" id="XP_020666686.2"/>
    </source>
</evidence>
<dbReference type="InterPro" id="IPR000215">
    <property type="entry name" value="Serpin_fam"/>
</dbReference>
<dbReference type="PROSITE" id="PS00284">
    <property type="entry name" value="SERPIN"/>
    <property type="match status" value="1"/>
</dbReference>
<keyword evidence="5" id="KW-0325">Glycoprotein</keyword>
<evidence type="ECO:0000256" key="4">
    <source>
        <dbReference type="ARBA" id="ARBA00022900"/>
    </source>
</evidence>
<evidence type="ECO:0000313" key="9">
    <source>
        <dbReference type="Proteomes" id="UP001652642"/>
    </source>
</evidence>
<dbReference type="Pfam" id="PF00079">
    <property type="entry name" value="Serpin"/>
    <property type="match status" value="1"/>
</dbReference>
<gene>
    <name evidence="10" type="primary">LOC110088620</name>
</gene>
<organism evidence="9 10">
    <name type="scientific">Pogona vitticeps</name>
    <name type="common">central bearded dragon</name>
    <dbReference type="NCBI Taxonomy" id="103695"/>
    <lineage>
        <taxon>Eukaryota</taxon>
        <taxon>Metazoa</taxon>
        <taxon>Chordata</taxon>
        <taxon>Craniata</taxon>
        <taxon>Vertebrata</taxon>
        <taxon>Euteleostomi</taxon>
        <taxon>Lepidosauria</taxon>
        <taxon>Squamata</taxon>
        <taxon>Bifurcata</taxon>
        <taxon>Unidentata</taxon>
        <taxon>Episquamata</taxon>
        <taxon>Toxicofera</taxon>
        <taxon>Iguania</taxon>
        <taxon>Acrodonta</taxon>
        <taxon>Agamidae</taxon>
        <taxon>Amphibolurinae</taxon>
        <taxon>Pogona</taxon>
    </lineage>
</organism>
<reference evidence="10" key="2">
    <citation type="submission" date="2025-08" db="UniProtKB">
        <authorList>
            <consortium name="RefSeq"/>
        </authorList>
    </citation>
    <scope>IDENTIFICATION</scope>
</reference>
<evidence type="ECO:0000256" key="5">
    <source>
        <dbReference type="ARBA" id="ARBA00023180"/>
    </source>
</evidence>
<dbReference type="InterPro" id="IPR042185">
    <property type="entry name" value="Serpin_sf_2"/>
</dbReference>
<comment type="similarity">
    <text evidence="1 6">Belongs to the serpin family.</text>
</comment>
<dbReference type="InterPro" id="IPR023795">
    <property type="entry name" value="Serpin_CS"/>
</dbReference>
<evidence type="ECO:0000256" key="3">
    <source>
        <dbReference type="ARBA" id="ARBA00022729"/>
    </source>
</evidence>
<evidence type="ECO:0000256" key="6">
    <source>
        <dbReference type="RuleBase" id="RU000411"/>
    </source>
</evidence>
<keyword evidence="9" id="KW-1185">Reference proteome</keyword>
<dbReference type="PANTHER" id="PTHR11461:SF165">
    <property type="entry name" value="ALPHA-1-ANTITRYPSIN"/>
    <property type="match status" value="1"/>
</dbReference>